<dbReference type="InterPro" id="IPR037278">
    <property type="entry name" value="ARFGAP/RecO"/>
</dbReference>
<keyword evidence="1" id="KW-0343">GTPase activation</keyword>
<gene>
    <name evidence="8" type="ORF">ADEAN_000085800</name>
</gene>
<dbReference type="PANTHER" id="PTHR45705:SF1">
    <property type="entry name" value="FI20236P1"/>
    <property type="match status" value="1"/>
</dbReference>
<evidence type="ECO:0000256" key="4">
    <source>
        <dbReference type="ARBA" id="ARBA00022833"/>
    </source>
</evidence>
<sequence>MEEQKSHKKHKKKDTKAKKATEEAPRKENPNNDLNREKVEQLCSAPPNNECADCQQPGTRWAVVNLGIFVCLRCSGVHRSLGVQVSKVKSSNLDSWSDAELTLMQILGNKVANEFYEAQMTAGEKLSPTSTDDEAAHFIKRKYVDREFASSNVDRFYKAAFKKAHYGKYAKQPGDDEPVEGEVEMRVEEVTKTAAVDPQVAMQELYGAAKWNTKKEKKAKKEMPVHGVFGVVNVPAEDYEDRLKRVFGSFGIPLPTADSSEVAAEVPVKADGDVPPDTPQTAAEEEEEAIPPVVEDNLANESTP</sequence>
<dbReference type="AlphaFoldDB" id="A0A7G2C3X4"/>
<keyword evidence="4" id="KW-0862">Zinc</keyword>
<dbReference type="PANTHER" id="PTHR45705">
    <property type="entry name" value="FI20236P1"/>
    <property type="match status" value="1"/>
</dbReference>
<evidence type="ECO:0000256" key="6">
    <source>
        <dbReference type="SAM" id="MobiDB-lite"/>
    </source>
</evidence>
<dbReference type="Pfam" id="PF01412">
    <property type="entry name" value="ArfGap"/>
    <property type="match status" value="1"/>
</dbReference>
<keyword evidence="3 5" id="KW-0863">Zinc-finger</keyword>
<keyword evidence="9" id="KW-1185">Reference proteome</keyword>
<dbReference type="OrthoDB" id="10266696at2759"/>
<dbReference type="FunFam" id="1.10.220.150:FF:000009">
    <property type="entry name" value="stromal membrane-associated protein 1 isoform X1"/>
    <property type="match status" value="1"/>
</dbReference>
<dbReference type="GO" id="GO:0005737">
    <property type="term" value="C:cytoplasm"/>
    <property type="evidence" value="ECO:0007669"/>
    <property type="project" value="TreeGrafter"/>
</dbReference>
<name>A0A7G2C3X4_9TRYP</name>
<reference evidence="8 9" key="1">
    <citation type="submission" date="2020-08" db="EMBL/GenBank/DDBJ databases">
        <authorList>
            <person name="Newling K."/>
            <person name="Davey J."/>
            <person name="Forrester S."/>
        </authorList>
    </citation>
    <scope>NUCLEOTIDE SEQUENCE [LARGE SCALE GENOMIC DNA]</scope>
    <source>
        <strain evidence="9">Crithidia deanei Carvalho (ATCC PRA-265)</strain>
    </source>
</reference>
<dbReference type="CDD" id="cd08204">
    <property type="entry name" value="ArfGap"/>
    <property type="match status" value="1"/>
</dbReference>
<evidence type="ECO:0000256" key="2">
    <source>
        <dbReference type="ARBA" id="ARBA00022723"/>
    </source>
</evidence>
<evidence type="ECO:0000313" key="8">
    <source>
        <dbReference type="EMBL" id="CAD2213417.1"/>
    </source>
</evidence>
<dbReference type="Proteomes" id="UP000515908">
    <property type="component" value="Chromosome 01"/>
</dbReference>
<dbReference type="GO" id="GO:0008270">
    <property type="term" value="F:zinc ion binding"/>
    <property type="evidence" value="ECO:0007669"/>
    <property type="project" value="UniProtKB-KW"/>
</dbReference>
<feature type="region of interest" description="Disordered" evidence="6">
    <location>
        <begin position="266"/>
        <end position="304"/>
    </location>
</feature>
<evidence type="ECO:0000313" key="9">
    <source>
        <dbReference type="Proteomes" id="UP000515908"/>
    </source>
</evidence>
<accession>A0A7G2C3X4</accession>
<evidence type="ECO:0000256" key="5">
    <source>
        <dbReference type="PROSITE-ProRule" id="PRU00288"/>
    </source>
</evidence>
<feature type="compositionally biased region" description="Basic residues" evidence="6">
    <location>
        <begin position="1"/>
        <end position="16"/>
    </location>
</feature>
<dbReference type="InterPro" id="IPR001164">
    <property type="entry name" value="ArfGAP_dom"/>
</dbReference>
<dbReference type="Gene3D" id="1.10.220.150">
    <property type="entry name" value="Arf GTPase activating protein"/>
    <property type="match status" value="1"/>
</dbReference>
<organism evidence="8 9">
    <name type="scientific">Angomonas deanei</name>
    <dbReference type="NCBI Taxonomy" id="59799"/>
    <lineage>
        <taxon>Eukaryota</taxon>
        <taxon>Discoba</taxon>
        <taxon>Euglenozoa</taxon>
        <taxon>Kinetoplastea</taxon>
        <taxon>Metakinetoplastina</taxon>
        <taxon>Trypanosomatida</taxon>
        <taxon>Trypanosomatidae</taxon>
        <taxon>Strigomonadinae</taxon>
        <taxon>Angomonas</taxon>
    </lineage>
</organism>
<dbReference type="EMBL" id="LR877145">
    <property type="protein sequence ID" value="CAD2213417.1"/>
    <property type="molecule type" value="Genomic_DNA"/>
</dbReference>
<evidence type="ECO:0000256" key="1">
    <source>
        <dbReference type="ARBA" id="ARBA00022468"/>
    </source>
</evidence>
<dbReference type="InterPro" id="IPR051718">
    <property type="entry name" value="ARF_GTPase-activating"/>
</dbReference>
<keyword evidence="2" id="KW-0479">Metal-binding</keyword>
<evidence type="ECO:0000259" key="7">
    <source>
        <dbReference type="PROSITE" id="PS50115"/>
    </source>
</evidence>
<dbReference type="GO" id="GO:0005096">
    <property type="term" value="F:GTPase activator activity"/>
    <property type="evidence" value="ECO:0007669"/>
    <property type="project" value="UniProtKB-KW"/>
</dbReference>
<feature type="region of interest" description="Disordered" evidence="6">
    <location>
        <begin position="1"/>
        <end position="36"/>
    </location>
</feature>
<dbReference type="InterPro" id="IPR038508">
    <property type="entry name" value="ArfGAP_dom_sf"/>
</dbReference>
<dbReference type="PROSITE" id="PS50115">
    <property type="entry name" value="ARFGAP"/>
    <property type="match status" value="1"/>
</dbReference>
<feature type="domain" description="Arf-GAP" evidence="7">
    <location>
        <begin position="36"/>
        <end position="148"/>
    </location>
</feature>
<dbReference type="SMART" id="SM00105">
    <property type="entry name" value="ArfGap"/>
    <property type="match status" value="1"/>
</dbReference>
<protein>
    <submittedName>
        <fullName evidence="8">GTPase activating protein for Arf, putative</fullName>
    </submittedName>
</protein>
<proteinExistence type="predicted"/>
<dbReference type="SUPFAM" id="SSF57863">
    <property type="entry name" value="ArfGap/RecO-like zinc finger"/>
    <property type="match status" value="1"/>
</dbReference>
<evidence type="ECO:0000256" key="3">
    <source>
        <dbReference type="ARBA" id="ARBA00022771"/>
    </source>
</evidence>
<feature type="compositionally biased region" description="Basic and acidic residues" evidence="6">
    <location>
        <begin position="17"/>
        <end position="36"/>
    </location>
</feature>
<dbReference type="VEuPathDB" id="TriTrypDB:ADEAN_000085800"/>
<dbReference type="PRINTS" id="PR00405">
    <property type="entry name" value="REVINTRACTNG"/>
</dbReference>